<feature type="domain" description="SLH" evidence="6">
    <location>
        <begin position="3677"/>
        <end position="3733"/>
    </location>
</feature>
<evidence type="ECO:0000259" key="6">
    <source>
        <dbReference type="PROSITE" id="PS51272"/>
    </source>
</evidence>
<evidence type="ECO:0000256" key="4">
    <source>
        <dbReference type="RuleBase" id="RU361192"/>
    </source>
</evidence>
<dbReference type="Pfam" id="PF13620">
    <property type="entry name" value="CarboxypepD_reg"/>
    <property type="match status" value="1"/>
</dbReference>
<dbReference type="InterPro" id="IPR008979">
    <property type="entry name" value="Galactose-bd-like_sf"/>
</dbReference>
<comment type="similarity">
    <text evidence="1 4">Belongs to the glycosyl hydrolase 53 family.</text>
</comment>
<dbReference type="Pfam" id="PF00754">
    <property type="entry name" value="F5_F8_type_C"/>
    <property type="match status" value="1"/>
</dbReference>
<feature type="domain" description="SLH" evidence="6">
    <location>
        <begin position="3551"/>
        <end position="3614"/>
    </location>
</feature>
<sequence length="3733" mass="388566">MHKWVSRWLIVSILATTALGMPFGSPNVTVYAAAGSSAANLDFENGNLSGWTTTGSVASQTADKKGGAYSAKLSAANSTLAQTIAGIPQGSYTLYAWVKGAASSSSNAAYMTATNTGGPDTRLLIDGYISSSAWTQVALRNVLVYNGQATITFGSGSGTNLSVDDVQLVLDSDDNNAVANWDFETGDLSGWTVDQGTVIAGTSADTGAMAAVLSADSQISQTINVKPNTTYVATVRAKVDRQDTWETIYQKNYLGNTGQLVNVTSYGDRVNLGVKKLDGTVLRQAPDGTSGYALLTIRFKTGPSDQQVTLYANTIHDANYVKSVTTYTSAGANGSRDQWQGNGSDMAYVDNFDVFEIDNTTVKGADVSFLPVIEDKGGKYFANGVQQDCLSILANHGVNAITGMLFVHAGNKIYDQSTPKQMLNIDFADENGNPIPQTMQAGYFDKTHALMLAERAKELDLGYLPSFHFSDSWMSAGKAYTPLDWMYKDSTGALVDQSLDEMTTTMYNYVYDFIKSLVDNDLTPMGVKIGNEQDGGIAWPRGKGYSSAGFKALINAAYSAVHDTAPGVSAFIHSNNGYTPSYSNTVFGTLRANGVNFDGQAYSLYSGHPSSDILSMLTNNINNYPEQDYLDVETGYSFTRYNPDWADESGSMGQAAYYVASNPNGQYNWLLDYMQAMRDVANPHDRMRGFFYWETDWIVVEGAGWATGGPNTVDRRTMFNNGDMSIKEMGSTANGKMGDMMDSMYAYLWRGHVKNKPASAQTPLKGYGTYSVTEATPTGITLDRTAVSLVQGKTTRLVPTVTPDSNGSSDKLVYDSNVVWTSSNPSVATVNASGYVTAMASGTATITATTAVGGLSAFAEVTVGSPTNAGSLTLTVNGSAPGSSISAKVWDQQTLVATLPSGATNKRVTFTSSDPSVASFLGEFWQSANPGKFYQQTDKTANVKLNAKRDGTTIITATSEDGTATASYTLNVSKVAVTGVTLSAANATVSLGRTKQLTATVAPSNASFNTVTWTSSDPSVATVDVTGLVKTLQTGTTTITVKSDDNASILATSMITVVPVQVSGIALDKSSLNVMIGTSKPLTAIVSPDDAYDKSVQWTSSDTSIVTVDSSGYVTGVQLGTATITAQTTDGGYIASASVTVQASPVAVTGVNLNKSTHYFSSDYFSSTNPSVATPVEKLVASVTPADATNTDVEWSSNNPTIASVDAYGNVTALRAGVAVIAARTKDGGFSASTTVYVPSVSESFDNRTLGDNWSAVVGSTGSVAYFATTGVATVSGNQVFSLAASGSGARSEYKSFSVANNKIVLDFDWNVGAPAAGTGQLRIQDSAHNNYITFGIPTGANSAIVYDTSASIGSNTSITGTAVSASGFKTAGATYRVKVTLDMTAKTTSFTLTNKADSTMTTTVNNLPFASGATFNNNLGFLEFYATRTGSMSWTTWIDNFNVYVAAPTPVSVTLDKASISLLDIAGTPGSTAQLTATVTPNMPGVDQTVTWMSSDTSVATVSGTGVVTAVGDGDATITAKSAVNASLTATASVSVHPLIPVEAIGIKNDSGTAVDETTVNLNAGDSLQLSAFMNPGSADVRSIAWHSSNASIAYVDATGLVKALGPGEATITLIVDAYKDYGGFEGAKTVTINVTGEALLNLALLQAAVENAVAAKLYADDFYTTDSLNAYQAALTAAQADLSAAASEHWGITYQDRINQDTAALQAATAGLVKSNNIPATSVSLAPATLMLTAGKNGQLTQTMLPTYTTSQVLTWLSSNESVATVQNGVVTALATGTATITARTDNGRTATATIIVNSDLSGGYAANGGSITASKTGSGYNAAAPVASGTAWSSGANLQTSGTPVTWQIDLGSMARIDNVKTKFWQTMLYTIAVSDDGTNWTTAVDHSGSYAGELSTSSDNYTDTMPANTVGRYIRITFYGVSTPGDWLGMVFFQANGMFVSTPSAISLNQSAASLTVADTLQLSATLAPANANPRVAWTSSDSNVAAVSATGLVTAKLAGTTVITASTSNGKTASATIGVTGATIAVTGVSLNSQTLNLTAGTTGQLIATVTPAEATTKTVSWSSSNAGVAAVDSTGKVSGLAAGTAVITATTTDGGKTAEATVTVTAAEFAVPGVSALQNGARNDFIMGVDVSELYEMEKNNKKYYDTDGTELSALAILQKHGVNYIRLRLWNDPTDAFGNPIGGGNTDLASVIATAKEAKTLGMKVLLDFHYSDFWADPGTQTKPKAWTNANDTQLQANVYNFTYNALMAMQATGALPDMVQIGNEINSGLLWTNGNTAAKAAPFLQKASAAVRAADPSIKIMIHLAGSSSGSVSSFTSNFNTWTSGPTLVDFDIIGISYYPYWHGTMAQNATIMNSLAATYGKQVVVAETSYAWTLDEGDSQLNVFSQTQANTSGYIPTPQGQAMEIRDVINNVANVPNSMGLGLFYWGGIWLPGEDTGWKTGYGSGWENQALFDYDGKALPSIDVFNLVRTSTTVVPSLLSSAETYYATVNVGGTLSLPSTVSGRYSDGYYKTATVSSWNTSGVNLQTPGIYTAFGTINGVAGVATAVVTVQPVQPSNLVTNAGLESGATGWTINSPFAAKSNANDAHSGTYALHFSASSTAKTATQTISGLTSGTSYTFTVWAQAYGTSTGADVFLYATGYDSSDASAVLKQNVSFANWGEWKKYSITVPVTSSSVTIGVSVKGTTAFYGDFDDFYFGLPAAPADPSTQVKSVVANAADGATVPGSAKSITLSSDTPGAVIYYTTNGDTPNYASGSSTTQYYAGPIAIDGNTTIKAYAVKPGYVSSNVTTYSLKAGYASSTTLVPDGEFETFGELGVWTISGVAHANTATDTFDVDGSAPFAGANGFHYFSSNAYSFTLTQRVTGLSNGVYTLTAYSSGQSNASTGADGYYTNNAAAAIELSATTPASSKSANVINQGWNIWQPFSVNNAIVTDGTLTITFSVAGSAGYWGYLDHVSLTRTGDYETGTITGSIEDDAGLAVSGATVKATLNGNVYGTATTDADGLYRLSNVLAGSGYTVTASKAGHADASATGIAVVSNATTSNVDLMMNVLTEPAVVLLNINSAPSTMGVEDTFTLIATITPASVTDKTVHFVTNDSAIAELTDETFDPNTGTTRVTITAIGEGEAVITATSTDGNLTQTYRFTVTAAPEQTFSVSGVGLNRSELSLVEGTSGLLIATIAPANATNRNIAWTSSNETIATVDGTGKVTAVAPGTATITVTTADGGFTAEATVTVTAAPEQTIAVSGVSLNRSTLNLVERASGQLIATIAPLNSTNQNVAWTSSNASVATVDGTGKVTAVSPGTTTITATTADGGFTATATVTVTAETPPTTVTPTSEPDKDVRVESGKVIVLIVSNGTDNRFELKSSDLKDAVGSSRDGIVHIVMQPAIGKTVATVQLPSDAYALTQDIQRITIDTGLVTVSFSPNVLQKGTTSGSLILTVAKVETTGLSEALQEQLDGHPVYDITLSLNGVPIHQFDGIDDVEVEIGYTLKPGENPNQVVVYYLDENGKPIVVQNSKYDPETGKVKFKPKHFSKYTAAYANVAFVDLAKVGWAKEGIEALAARGAISGIGAGKFDPSRNVTRAEFIMMLMKTFDLIDESATTTLSDVKEGSWSYSAIASAQKLGIIVGKSNGSFGVNDMISRQDMAVMVYKTAQILKVRLSQNGTVTTFADQSAIAGYANEAVMAMQNAGLINGSGNGKFEPKAKASRAQAAVLIYRLFQLY</sequence>
<dbReference type="Pfam" id="PF02368">
    <property type="entry name" value="Big_2"/>
    <property type="match status" value="11"/>
</dbReference>
<evidence type="ECO:0000313" key="8">
    <source>
        <dbReference type="Proteomes" id="UP001178662"/>
    </source>
</evidence>
<evidence type="ECO:0000256" key="2">
    <source>
        <dbReference type="ARBA" id="ARBA00022801"/>
    </source>
</evidence>
<dbReference type="InterPro" id="IPR059177">
    <property type="entry name" value="GH29D-like_dom"/>
</dbReference>
<dbReference type="Proteomes" id="UP001178662">
    <property type="component" value="Chromosome"/>
</dbReference>
<dbReference type="Pfam" id="PF07532">
    <property type="entry name" value="Big_4"/>
    <property type="match status" value="1"/>
</dbReference>
<dbReference type="Gene3D" id="2.60.120.260">
    <property type="entry name" value="Galactose-binding domain-like"/>
    <property type="match status" value="5"/>
</dbReference>
<dbReference type="InterPro" id="IPR011081">
    <property type="entry name" value="Big_4"/>
</dbReference>
<dbReference type="GO" id="GO:0015926">
    <property type="term" value="F:glucosidase activity"/>
    <property type="evidence" value="ECO:0007669"/>
    <property type="project" value="InterPro"/>
</dbReference>
<dbReference type="PROSITE" id="PS51272">
    <property type="entry name" value="SLH"/>
    <property type="match status" value="3"/>
</dbReference>
<evidence type="ECO:0000256" key="3">
    <source>
        <dbReference type="ARBA" id="ARBA00023295"/>
    </source>
</evidence>
<comment type="catalytic activity">
    <reaction evidence="4">
        <text>The enzyme specifically hydrolyzes (1-&gt;4)-beta-D-galactosidic linkages in type I arabinogalactans.</text>
        <dbReference type="EC" id="3.2.1.89"/>
    </reaction>
</comment>
<dbReference type="InterPro" id="IPR011683">
    <property type="entry name" value="Glyco_hydro_53"/>
</dbReference>
<dbReference type="InterPro" id="IPR003343">
    <property type="entry name" value="Big_2"/>
</dbReference>
<dbReference type="Pfam" id="PF07745">
    <property type="entry name" value="Glyco_hydro_53"/>
    <property type="match status" value="2"/>
</dbReference>
<dbReference type="SUPFAM" id="SSF49464">
    <property type="entry name" value="Carboxypeptidase regulatory domain-like"/>
    <property type="match status" value="1"/>
</dbReference>
<dbReference type="SUPFAM" id="SSF49785">
    <property type="entry name" value="Galactose-binding domain-like"/>
    <property type="match status" value="2"/>
</dbReference>
<dbReference type="PANTHER" id="PTHR34983:SF2">
    <property type="entry name" value="ENDO-BETA-1,4-GALACTANASE"/>
    <property type="match status" value="1"/>
</dbReference>
<dbReference type="PROSITE" id="PS50022">
    <property type="entry name" value="FA58C_3"/>
    <property type="match status" value="1"/>
</dbReference>
<evidence type="ECO:0000259" key="5">
    <source>
        <dbReference type="PROSITE" id="PS50022"/>
    </source>
</evidence>
<name>A0AA95EUB5_9BACL</name>
<dbReference type="Gene3D" id="3.20.20.80">
    <property type="entry name" value="Glycosidases"/>
    <property type="match status" value="2"/>
</dbReference>
<dbReference type="Pfam" id="PF00395">
    <property type="entry name" value="SLH"/>
    <property type="match status" value="3"/>
</dbReference>
<organism evidence="7 8">
    <name type="scientific">Candidatus Cohnella colombiensis</name>
    <dbReference type="NCBI Taxonomy" id="3121368"/>
    <lineage>
        <taxon>Bacteria</taxon>
        <taxon>Bacillati</taxon>
        <taxon>Bacillota</taxon>
        <taxon>Bacilli</taxon>
        <taxon>Bacillales</taxon>
        <taxon>Paenibacillaceae</taxon>
        <taxon>Cohnella</taxon>
    </lineage>
</organism>
<dbReference type="SUPFAM" id="SSF51445">
    <property type="entry name" value="(Trans)glycosidases"/>
    <property type="match status" value="2"/>
</dbReference>
<gene>
    <name evidence="7" type="ORF">P0Y55_13460</name>
</gene>
<dbReference type="EC" id="3.2.1.89" evidence="4"/>
<keyword evidence="2 4" id="KW-0378">Hydrolase</keyword>
<dbReference type="Gene3D" id="2.60.40.1080">
    <property type="match status" value="13"/>
</dbReference>
<keyword evidence="4" id="KW-0732">Signal</keyword>
<dbReference type="InterPro" id="IPR001119">
    <property type="entry name" value="SLH_dom"/>
</dbReference>
<dbReference type="GO" id="GO:0031218">
    <property type="term" value="F:arabinogalactan endo-1,4-beta-galactosidase activity"/>
    <property type="evidence" value="ECO:0007669"/>
    <property type="project" value="UniProtKB-EC"/>
</dbReference>
<keyword evidence="8" id="KW-1185">Reference proteome</keyword>
<dbReference type="InterPro" id="IPR000421">
    <property type="entry name" value="FA58C"/>
</dbReference>
<dbReference type="InterPro" id="IPR008964">
    <property type="entry name" value="Invasin/intimin_cell_adhesion"/>
</dbReference>
<dbReference type="PANTHER" id="PTHR34983">
    <property type="entry name" value="ARABINOGALACTAN ENDO-BETA-1,4-GALACTANASE A"/>
    <property type="match status" value="1"/>
</dbReference>
<protein>
    <recommendedName>
        <fullName evidence="4">Arabinogalactan endo-beta-1,4-galactanase</fullName>
        <ecNumber evidence="4">3.2.1.89</ecNumber>
    </recommendedName>
</protein>
<dbReference type="InterPro" id="IPR017853">
    <property type="entry name" value="GH"/>
</dbReference>
<dbReference type="SUPFAM" id="SSF49373">
    <property type="entry name" value="Invasin/intimin cell-adhesion fragments"/>
    <property type="match status" value="12"/>
</dbReference>
<dbReference type="SMART" id="SM00635">
    <property type="entry name" value="BID_2"/>
    <property type="match status" value="13"/>
</dbReference>
<dbReference type="InterPro" id="IPR008969">
    <property type="entry name" value="CarboxyPept-like_regulatory"/>
</dbReference>
<evidence type="ECO:0000313" key="7">
    <source>
        <dbReference type="EMBL" id="WEK53580.1"/>
    </source>
</evidence>
<evidence type="ECO:0000256" key="1">
    <source>
        <dbReference type="ARBA" id="ARBA00010687"/>
    </source>
</evidence>
<proteinExistence type="inferred from homology"/>
<dbReference type="GO" id="GO:0045490">
    <property type="term" value="P:pectin catabolic process"/>
    <property type="evidence" value="ECO:0007669"/>
    <property type="project" value="TreeGrafter"/>
</dbReference>
<keyword evidence="3 4" id="KW-0326">Glycosidase</keyword>
<dbReference type="EMBL" id="CP119317">
    <property type="protein sequence ID" value="WEK53580.1"/>
    <property type="molecule type" value="Genomic_DNA"/>
</dbReference>
<feature type="chain" id="PRO_5041517496" description="Arabinogalactan endo-beta-1,4-galactanase" evidence="4">
    <location>
        <begin position="21"/>
        <end position="3733"/>
    </location>
</feature>
<feature type="domain" description="SLH" evidence="6">
    <location>
        <begin position="3615"/>
        <end position="3674"/>
    </location>
</feature>
<accession>A0AA95EUB5</accession>
<feature type="domain" description="F5/8 type C" evidence="5">
    <location>
        <begin position="1792"/>
        <end position="1920"/>
    </location>
</feature>
<reference evidence="7" key="1">
    <citation type="submission" date="2023-03" db="EMBL/GenBank/DDBJ databases">
        <title>Andean soil-derived lignocellulolytic bacterial consortium as a source of novel taxa and putative plastic-active enzymes.</title>
        <authorList>
            <person name="Diaz-Garcia L."/>
            <person name="Chuvochina M."/>
            <person name="Feuerriegel G."/>
            <person name="Bunk B."/>
            <person name="Sproer C."/>
            <person name="Streit W.R."/>
            <person name="Rodriguez L.M."/>
            <person name="Overmann J."/>
            <person name="Jimenez D.J."/>
        </authorList>
    </citation>
    <scope>NUCLEOTIDE SEQUENCE</scope>
    <source>
        <strain evidence="7">MAG 2441</strain>
    </source>
</reference>
<feature type="signal peptide" evidence="4">
    <location>
        <begin position="1"/>
        <end position="20"/>
    </location>
</feature>
<dbReference type="Pfam" id="PF13290">
    <property type="entry name" value="CHB_HEX_C_1"/>
    <property type="match status" value="1"/>
</dbReference>